<accession>A0A0K2U4R2</accession>
<dbReference type="AlphaFoldDB" id="A0A0K2U4R2"/>
<sequence>HNVRCLYYKCKELELQVFFYLRLKPSLVELDRKEIFHLNVQLYSTQIQKVVTKYCVDEVIHYDLDIPELNNELIFFKFLLCLLHKDSQSISTDSTGA</sequence>
<reference evidence="1" key="1">
    <citation type="submission" date="2014-05" db="EMBL/GenBank/DDBJ databases">
        <authorList>
            <person name="Chronopoulou M."/>
        </authorList>
    </citation>
    <scope>NUCLEOTIDE SEQUENCE</scope>
    <source>
        <tissue evidence="1">Whole organism</tissue>
    </source>
</reference>
<dbReference type="EMBL" id="HACA01015340">
    <property type="protein sequence ID" value="CDW32701.1"/>
    <property type="molecule type" value="Transcribed_RNA"/>
</dbReference>
<protein>
    <submittedName>
        <fullName evidence="1">Uncharacterized protein</fullName>
    </submittedName>
</protein>
<evidence type="ECO:0000313" key="1">
    <source>
        <dbReference type="EMBL" id="CDW32701.1"/>
    </source>
</evidence>
<feature type="non-terminal residue" evidence="1">
    <location>
        <position position="1"/>
    </location>
</feature>
<name>A0A0K2U4R2_LEPSM</name>
<organism evidence="1">
    <name type="scientific">Lepeophtheirus salmonis</name>
    <name type="common">Salmon louse</name>
    <name type="synonym">Caligus salmonis</name>
    <dbReference type="NCBI Taxonomy" id="72036"/>
    <lineage>
        <taxon>Eukaryota</taxon>
        <taxon>Metazoa</taxon>
        <taxon>Ecdysozoa</taxon>
        <taxon>Arthropoda</taxon>
        <taxon>Crustacea</taxon>
        <taxon>Multicrustacea</taxon>
        <taxon>Hexanauplia</taxon>
        <taxon>Copepoda</taxon>
        <taxon>Siphonostomatoida</taxon>
        <taxon>Caligidae</taxon>
        <taxon>Lepeophtheirus</taxon>
    </lineage>
</organism>
<proteinExistence type="predicted"/>